<comment type="caution">
    <text evidence="1">The sequence shown here is derived from an EMBL/GenBank/DDBJ whole genome shotgun (WGS) entry which is preliminary data.</text>
</comment>
<evidence type="ECO:0000313" key="1">
    <source>
        <dbReference type="EMBL" id="KKL66011.1"/>
    </source>
</evidence>
<proteinExistence type="predicted"/>
<protein>
    <submittedName>
        <fullName evidence="1">Uncharacterized protein</fullName>
    </submittedName>
</protein>
<name>A0A0F9EI96_9ZZZZ</name>
<feature type="non-terminal residue" evidence="1">
    <location>
        <position position="1"/>
    </location>
</feature>
<organism evidence="1">
    <name type="scientific">marine sediment metagenome</name>
    <dbReference type="NCBI Taxonomy" id="412755"/>
    <lineage>
        <taxon>unclassified sequences</taxon>
        <taxon>metagenomes</taxon>
        <taxon>ecological metagenomes</taxon>
    </lineage>
</organism>
<gene>
    <name evidence="1" type="ORF">LCGC14_2149200</name>
</gene>
<dbReference type="AlphaFoldDB" id="A0A0F9EI96"/>
<dbReference type="EMBL" id="LAZR01027342">
    <property type="protein sequence ID" value="KKL66011.1"/>
    <property type="molecule type" value="Genomic_DNA"/>
</dbReference>
<reference evidence="1" key="1">
    <citation type="journal article" date="2015" name="Nature">
        <title>Complex archaea that bridge the gap between prokaryotes and eukaryotes.</title>
        <authorList>
            <person name="Spang A."/>
            <person name="Saw J.H."/>
            <person name="Jorgensen S.L."/>
            <person name="Zaremba-Niedzwiedzka K."/>
            <person name="Martijn J."/>
            <person name="Lind A.E."/>
            <person name="van Eijk R."/>
            <person name="Schleper C."/>
            <person name="Guy L."/>
            <person name="Ettema T.J."/>
        </authorList>
    </citation>
    <scope>NUCLEOTIDE SEQUENCE</scope>
</reference>
<sequence>ELLEALETIVNQCESSALMSAIARAAIAKAKGD</sequence>
<accession>A0A0F9EI96</accession>